<evidence type="ECO:0000256" key="1">
    <source>
        <dbReference type="ARBA" id="ARBA00022490"/>
    </source>
</evidence>
<dbReference type="InterPro" id="IPR056792">
    <property type="entry name" value="PRC_RimM"/>
</dbReference>
<proteinExistence type="inferred from homology"/>
<evidence type="ECO:0000313" key="8">
    <source>
        <dbReference type="EMBL" id="AFL76129.1"/>
    </source>
</evidence>
<feature type="domain" description="RimM N-terminal" evidence="6">
    <location>
        <begin position="14"/>
        <end position="94"/>
    </location>
</feature>
<dbReference type="InterPro" id="IPR011961">
    <property type="entry name" value="RimM"/>
</dbReference>
<comment type="domain">
    <text evidence="5">The PRC barrel domain binds ribosomal protein uS19.</text>
</comment>
<dbReference type="EMBL" id="CP003154">
    <property type="protein sequence ID" value="AFL76129.1"/>
    <property type="molecule type" value="Genomic_DNA"/>
</dbReference>
<gene>
    <name evidence="5" type="primary">rimM</name>
    <name evidence="8" type="ordered locus">Thivi_4318</name>
</gene>
<dbReference type="SUPFAM" id="SSF50346">
    <property type="entry name" value="PRC-barrel domain"/>
    <property type="match status" value="1"/>
</dbReference>
<feature type="domain" description="Ribosome maturation factor RimM PRC barrel" evidence="7">
    <location>
        <begin position="105"/>
        <end position="170"/>
    </location>
</feature>
<dbReference type="GO" id="GO:0005737">
    <property type="term" value="C:cytoplasm"/>
    <property type="evidence" value="ECO:0007669"/>
    <property type="project" value="UniProtKB-SubCell"/>
</dbReference>
<dbReference type="NCBIfam" id="TIGR02273">
    <property type="entry name" value="16S_RimM"/>
    <property type="match status" value="1"/>
</dbReference>
<dbReference type="InterPro" id="IPR009000">
    <property type="entry name" value="Transl_B-barrel_sf"/>
</dbReference>
<dbReference type="InterPro" id="IPR002676">
    <property type="entry name" value="RimM_N"/>
</dbReference>
<comment type="function">
    <text evidence="5">An accessory protein needed during the final step in the assembly of 30S ribosomal subunit, possibly for assembly of the head region. Essential for efficient processing of 16S rRNA. May be needed both before and after RbfA during the maturation of 16S rRNA. It has affinity for free ribosomal 30S subunits but not for 70S ribosomes.</text>
</comment>
<dbReference type="PANTHER" id="PTHR33692">
    <property type="entry name" value="RIBOSOME MATURATION FACTOR RIMM"/>
    <property type="match status" value="1"/>
</dbReference>
<protein>
    <recommendedName>
        <fullName evidence="5">Ribosome maturation factor RimM</fullName>
    </recommendedName>
</protein>
<comment type="similarity">
    <text evidence="5">Belongs to the RimM family.</text>
</comment>
<accession>I3YGL1</accession>
<dbReference type="GO" id="GO:0043022">
    <property type="term" value="F:ribosome binding"/>
    <property type="evidence" value="ECO:0007669"/>
    <property type="project" value="InterPro"/>
</dbReference>
<dbReference type="Proteomes" id="UP000006062">
    <property type="component" value="Chromosome"/>
</dbReference>
<keyword evidence="4 5" id="KW-0143">Chaperone</keyword>
<evidence type="ECO:0000256" key="2">
    <source>
        <dbReference type="ARBA" id="ARBA00022517"/>
    </source>
</evidence>
<dbReference type="SUPFAM" id="SSF50447">
    <property type="entry name" value="Translation proteins"/>
    <property type="match status" value="1"/>
</dbReference>
<evidence type="ECO:0000259" key="6">
    <source>
        <dbReference type="Pfam" id="PF01782"/>
    </source>
</evidence>
<dbReference type="KEGG" id="tvi:Thivi_4318"/>
<organism evidence="8 9">
    <name type="scientific">Thiocystis violascens (strain ATCC 17096 / DSM 198 / 6111)</name>
    <name type="common">Chromatium violascens</name>
    <dbReference type="NCBI Taxonomy" id="765911"/>
    <lineage>
        <taxon>Bacteria</taxon>
        <taxon>Pseudomonadati</taxon>
        <taxon>Pseudomonadota</taxon>
        <taxon>Gammaproteobacteria</taxon>
        <taxon>Chromatiales</taxon>
        <taxon>Chromatiaceae</taxon>
        <taxon>Thiocystis</taxon>
    </lineage>
</organism>
<dbReference type="AlphaFoldDB" id="I3YGL1"/>
<dbReference type="GO" id="GO:0005840">
    <property type="term" value="C:ribosome"/>
    <property type="evidence" value="ECO:0007669"/>
    <property type="project" value="InterPro"/>
</dbReference>
<name>I3YGL1_THIV6</name>
<dbReference type="eggNOG" id="COG0806">
    <property type="taxonomic scope" value="Bacteria"/>
</dbReference>
<keyword evidence="9" id="KW-1185">Reference proteome</keyword>
<dbReference type="RefSeq" id="WP_014780507.1">
    <property type="nucleotide sequence ID" value="NC_018012.1"/>
</dbReference>
<evidence type="ECO:0000256" key="4">
    <source>
        <dbReference type="ARBA" id="ARBA00023186"/>
    </source>
</evidence>
<keyword evidence="2 5" id="KW-0690">Ribosome biogenesis</keyword>
<evidence type="ECO:0000256" key="5">
    <source>
        <dbReference type="HAMAP-Rule" id="MF_00014"/>
    </source>
</evidence>
<dbReference type="OrthoDB" id="9783509at2"/>
<dbReference type="HOGENOM" id="CLU_077636_1_0_6"/>
<keyword evidence="1 5" id="KW-0963">Cytoplasm</keyword>
<dbReference type="HAMAP" id="MF_00014">
    <property type="entry name" value="Ribosome_mat_RimM"/>
    <property type="match status" value="1"/>
</dbReference>
<comment type="subcellular location">
    <subcellularLocation>
        <location evidence="5">Cytoplasm</location>
    </subcellularLocation>
</comment>
<evidence type="ECO:0000313" key="9">
    <source>
        <dbReference type="Proteomes" id="UP000006062"/>
    </source>
</evidence>
<dbReference type="Gene3D" id="2.40.30.60">
    <property type="entry name" value="RimM"/>
    <property type="match status" value="1"/>
</dbReference>
<dbReference type="STRING" id="765911.Thivi_4318"/>
<dbReference type="GO" id="GO:0006364">
    <property type="term" value="P:rRNA processing"/>
    <property type="evidence" value="ECO:0007669"/>
    <property type="project" value="UniProtKB-UniRule"/>
</dbReference>
<dbReference type="PANTHER" id="PTHR33692:SF1">
    <property type="entry name" value="RIBOSOME MATURATION FACTOR RIMM"/>
    <property type="match status" value="1"/>
</dbReference>
<dbReference type="GO" id="GO:0042274">
    <property type="term" value="P:ribosomal small subunit biogenesis"/>
    <property type="evidence" value="ECO:0007669"/>
    <property type="project" value="UniProtKB-UniRule"/>
</dbReference>
<evidence type="ECO:0000259" key="7">
    <source>
        <dbReference type="Pfam" id="PF24986"/>
    </source>
</evidence>
<dbReference type="Gene3D" id="2.30.30.240">
    <property type="entry name" value="PRC-barrel domain"/>
    <property type="match status" value="1"/>
</dbReference>
<dbReference type="Pfam" id="PF01782">
    <property type="entry name" value="RimM"/>
    <property type="match status" value="1"/>
</dbReference>
<reference evidence="8 9" key="1">
    <citation type="submission" date="2012-06" db="EMBL/GenBank/DDBJ databases">
        <title>Complete sequence of Thiocystis violascens DSM 198.</title>
        <authorList>
            <consortium name="US DOE Joint Genome Institute"/>
            <person name="Lucas S."/>
            <person name="Han J."/>
            <person name="Lapidus A."/>
            <person name="Cheng J.-F."/>
            <person name="Goodwin L."/>
            <person name="Pitluck S."/>
            <person name="Peters L."/>
            <person name="Ovchinnikova G."/>
            <person name="Teshima H."/>
            <person name="Detter J.C."/>
            <person name="Han C."/>
            <person name="Tapia R."/>
            <person name="Land M."/>
            <person name="Hauser L."/>
            <person name="Kyrpides N."/>
            <person name="Ivanova N."/>
            <person name="Pagani I."/>
            <person name="Vogl K."/>
            <person name="Liu Z."/>
            <person name="Frigaard N.-U."/>
            <person name="Bryant D."/>
            <person name="Woyke T."/>
        </authorList>
    </citation>
    <scope>NUCLEOTIDE SEQUENCE [LARGE SCALE GENOMIC DNA]</scope>
    <source>
        <strain evidence="9">ATCC 17096 / DSM 198 / 6111</strain>
    </source>
</reference>
<evidence type="ECO:0000256" key="3">
    <source>
        <dbReference type="ARBA" id="ARBA00022552"/>
    </source>
</evidence>
<sequence>MTVTATRTDPSRIVVGRIAGVYGLKGWVKVVSETDPRDGILGYAPWLIGPEATPRRLSERKLHGKGMIVRLDGCEDRDAAAQLVGQEIAVTREQLPPPRPDEFYWFDLEGLAVVTVAGVDLGRVNHLFSTGVNDVLVVKGERERLLPFAWGDVVKDVDFERRRIEVDWDPDF</sequence>
<dbReference type="Pfam" id="PF24986">
    <property type="entry name" value="PRC_RimM"/>
    <property type="match status" value="1"/>
</dbReference>
<keyword evidence="3 5" id="KW-0698">rRNA processing</keyword>
<dbReference type="InterPro" id="IPR036976">
    <property type="entry name" value="RimM_N_sf"/>
</dbReference>
<comment type="subunit">
    <text evidence="5">Binds ribosomal protein uS19.</text>
</comment>
<dbReference type="InterPro" id="IPR011033">
    <property type="entry name" value="PRC_barrel-like_sf"/>
</dbReference>